<feature type="transmembrane region" description="Helical" evidence="1">
    <location>
        <begin position="12"/>
        <end position="30"/>
    </location>
</feature>
<evidence type="ECO:0000313" key="3">
    <source>
        <dbReference type="Proteomes" id="UP000653231"/>
    </source>
</evidence>
<keyword evidence="1" id="KW-1133">Transmembrane helix</keyword>
<evidence type="ECO:0000256" key="1">
    <source>
        <dbReference type="SAM" id="Phobius"/>
    </source>
</evidence>
<organism evidence="2 3">
    <name type="scientific">Microbispora bryophytorum subsp. camponoti</name>
    <dbReference type="NCBI Taxonomy" id="1677852"/>
    <lineage>
        <taxon>Bacteria</taxon>
        <taxon>Bacillati</taxon>
        <taxon>Actinomycetota</taxon>
        <taxon>Actinomycetes</taxon>
        <taxon>Streptosporangiales</taxon>
        <taxon>Streptosporangiaceae</taxon>
        <taxon>Microbispora</taxon>
    </lineage>
</organism>
<name>A0ABR8LC18_9ACTN</name>
<keyword evidence="3" id="KW-1185">Reference proteome</keyword>
<keyword evidence="1" id="KW-0472">Membrane</keyword>
<dbReference type="Proteomes" id="UP000653231">
    <property type="component" value="Unassembled WGS sequence"/>
</dbReference>
<evidence type="ECO:0008006" key="4">
    <source>
        <dbReference type="Google" id="ProtNLM"/>
    </source>
</evidence>
<reference evidence="2 3" key="1">
    <citation type="submission" date="2020-09" db="EMBL/GenBank/DDBJ databases">
        <title>Actinomycete isolated from the Camponotus japonicus Mayr.</title>
        <authorList>
            <person name="Gong X."/>
        </authorList>
    </citation>
    <scope>NUCLEOTIDE SEQUENCE [LARGE SCALE GENOMIC DNA]</scope>
    <source>
        <strain evidence="2 3">2C-HV3</strain>
    </source>
</reference>
<sequence>MHQKFNSGVSVLLRGGAAGVLAFAMLFGLSGTGPASLTGTAVATAPTVIPQGFLLTEAEARAPQSDESLYEEGWAVSDGIGQPLQVSPCDKVDFGIGWERTSMRTITHFNSAPGFSSEQLVLHRTVGAAQRALKLLRADLRQCSESKYSVKALRAGDEAIWVQGPQWGGRRDTVSIYAAIVRRGKAVMIYALDEGNYQPGLGLLTKPAKKMAAKVCGIRGICD</sequence>
<evidence type="ECO:0000313" key="2">
    <source>
        <dbReference type="EMBL" id="MBD3148417.1"/>
    </source>
</evidence>
<dbReference type="RefSeq" id="WP_191055506.1">
    <property type="nucleotide sequence ID" value="NZ_JACXRZ010000050.1"/>
</dbReference>
<proteinExistence type="predicted"/>
<keyword evidence="1" id="KW-0812">Transmembrane</keyword>
<accession>A0ABR8LC18</accession>
<dbReference type="EMBL" id="JACXRZ010000050">
    <property type="protein sequence ID" value="MBD3148417.1"/>
    <property type="molecule type" value="Genomic_DNA"/>
</dbReference>
<comment type="caution">
    <text evidence="2">The sequence shown here is derived from an EMBL/GenBank/DDBJ whole genome shotgun (WGS) entry which is preliminary data.</text>
</comment>
<protein>
    <recommendedName>
        <fullName evidence="4">Sensor domain-containing protein</fullName>
    </recommendedName>
</protein>
<gene>
    <name evidence="2" type="ORF">IEQ31_35330</name>
</gene>